<reference evidence="10" key="1">
    <citation type="journal article" date="2019" name="Int. J. Syst. Evol. Microbiol.">
        <title>The Global Catalogue of Microorganisms (GCM) 10K type strain sequencing project: providing services to taxonomists for standard genome sequencing and annotation.</title>
        <authorList>
            <consortium name="The Broad Institute Genomics Platform"/>
            <consortium name="The Broad Institute Genome Sequencing Center for Infectious Disease"/>
            <person name="Wu L."/>
            <person name="Ma J."/>
        </authorList>
    </citation>
    <scope>NUCLEOTIDE SEQUENCE [LARGE SCALE GENOMIC DNA]</scope>
    <source>
        <strain evidence="10">JCM 9687</strain>
    </source>
</reference>
<sequence length="484" mass="51229">MSAPTYTQSAAKRRHLARSLLVLLISGVVTAGLSTWAALASPEPARLVIAWSTGIAAALISIALALASWGMQNANFYRTRAEKADGATAKLADETLPALVTRLRSGSSVDTALSEIDHPRNPTHQRILRTLGQEIGNGERSRAAAMLACANAAGRMQALSTNMLASLREMEERHDESVLGDLLELDHTTAQAGRLADSIAVLTGARSGRRWTKPIKMESILRGSVGRIAAYKRVRLHSTSTIAIVGYAAEGVMHALAELMDNATSFSPPSELAHVYVEEVHSGVVVTIEDGGLVMSEAAMKRAVHAVGSEPLDLTKLNGTRLGLAVVGCLARKHGLTVSFRPSSRGGTGVVVMIPRKLITQPRKQEEITLPSRSVGVTPRPAQLSSVPSGGTTTATGTLPRQDVATDTRTADTADRREPTVQNLPKRRRGETLAAAAPSLAAGPEDETTKKPAPSRPRPNAGARFGAFRQASRPSDGSQSDDAR</sequence>
<keyword evidence="7" id="KW-0812">Transmembrane</keyword>
<dbReference type="EC" id="2.7.13.3" evidence="2"/>
<feature type="transmembrane region" description="Helical" evidence="7">
    <location>
        <begin position="45"/>
        <end position="70"/>
    </location>
</feature>
<protein>
    <recommendedName>
        <fullName evidence="2">histidine kinase</fullName>
        <ecNumber evidence="2">2.7.13.3</ecNumber>
    </recommendedName>
</protein>
<feature type="compositionally biased region" description="Low complexity" evidence="6">
    <location>
        <begin position="433"/>
        <end position="442"/>
    </location>
</feature>
<dbReference type="GO" id="GO:0005524">
    <property type="term" value="F:ATP binding"/>
    <property type="evidence" value="ECO:0007669"/>
    <property type="project" value="UniProtKB-KW"/>
</dbReference>
<keyword evidence="5" id="KW-0418">Kinase</keyword>
<accession>A0ABP6RVZ6</accession>
<dbReference type="InterPro" id="IPR003594">
    <property type="entry name" value="HATPase_dom"/>
</dbReference>
<evidence type="ECO:0000256" key="7">
    <source>
        <dbReference type="SAM" id="Phobius"/>
    </source>
</evidence>
<evidence type="ECO:0000256" key="1">
    <source>
        <dbReference type="ARBA" id="ARBA00000085"/>
    </source>
</evidence>
<proteinExistence type="predicted"/>
<evidence type="ECO:0000256" key="2">
    <source>
        <dbReference type="ARBA" id="ARBA00012438"/>
    </source>
</evidence>
<feature type="transmembrane region" description="Helical" evidence="7">
    <location>
        <begin position="20"/>
        <end position="39"/>
    </location>
</feature>
<evidence type="ECO:0000256" key="6">
    <source>
        <dbReference type="SAM" id="MobiDB-lite"/>
    </source>
</evidence>
<comment type="caution">
    <text evidence="9">The sequence shown here is derived from an EMBL/GenBank/DDBJ whole genome shotgun (WGS) entry which is preliminary data.</text>
</comment>
<name>A0ABP6RVZ6_9PSEU</name>
<dbReference type="EMBL" id="BAAAYK010000038">
    <property type="protein sequence ID" value="GAA3361642.1"/>
    <property type="molecule type" value="Genomic_DNA"/>
</dbReference>
<dbReference type="Pfam" id="PF02518">
    <property type="entry name" value="HATPase_c"/>
    <property type="match status" value="1"/>
</dbReference>
<dbReference type="RefSeq" id="WP_224967310.1">
    <property type="nucleotide sequence ID" value="NZ_BAAAYK010000038.1"/>
</dbReference>
<dbReference type="PANTHER" id="PTHR45436:SF5">
    <property type="entry name" value="SENSOR HISTIDINE KINASE TRCS"/>
    <property type="match status" value="1"/>
</dbReference>
<keyword evidence="7" id="KW-0472">Membrane</keyword>
<evidence type="ECO:0000259" key="8">
    <source>
        <dbReference type="SMART" id="SM00387"/>
    </source>
</evidence>
<dbReference type="Proteomes" id="UP001500483">
    <property type="component" value="Unassembled WGS sequence"/>
</dbReference>
<dbReference type="Gene3D" id="3.30.565.10">
    <property type="entry name" value="Histidine kinase-like ATPase, C-terminal domain"/>
    <property type="match status" value="1"/>
</dbReference>
<feature type="compositionally biased region" description="Polar residues" evidence="6">
    <location>
        <begin position="383"/>
        <end position="399"/>
    </location>
</feature>
<evidence type="ECO:0000313" key="10">
    <source>
        <dbReference type="Proteomes" id="UP001500483"/>
    </source>
</evidence>
<dbReference type="SUPFAM" id="SSF55874">
    <property type="entry name" value="ATPase domain of HSP90 chaperone/DNA topoisomerase II/histidine kinase"/>
    <property type="match status" value="1"/>
</dbReference>
<keyword evidence="10" id="KW-1185">Reference proteome</keyword>
<feature type="domain" description="Histidine kinase/HSP90-like ATPase" evidence="8">
    <location>
        <begin position="247"/>
        <end position="358"/>
    </location>
</feature>
<dbReference type="InterPro" id="IPR036890">
    <property type="entry name" value="HATPase_C_sf"/>
</dbReference>
<organism evidence="9 10">
    <name type="scientific">Saccharopolyspora gregorii</name>
    <dbReference type="NCBI Taxonomy" id="33914"/>
    <lineage>
        <taxon>Bacteria</taxon>
        <taxon>Bacillati</taxon>
        <taxon>Actinomycetota</taxon>
        <taxon>Actinomycetes</taxon>
        <taxon>Pseudonocardiales</taxon>
        <taxon>Pseudonocardiaceae</taxon>
        <taxon>Saccharopolyspora</taxon>
    </lineage>
</organism>
<evidence type="ECO:0000256" key="4">
    <source>
        <dbReference type="ARBA" id="ARBA00022679"/>
    </source>
</evidence>
<feature type="region of interest" description="Disordered" evidence="6">
    <location>
        <begin position="363"/>
        <end position="484"/>
    </location>
</feature>
<keyword evidence="3" id="KW-0597">Phosphoprotein</keyword>
<dbReference type="SMART" id="SM00387">
    <property type="entry name" value="HATPase_c"/>
    <property type="match status" value="1"/>
</dbReference>
<gene>
    <name evidence="9" type="ORF">GCM10020366_46410</name>
</gene>
<keyword evidence="9" id="KW-0547">Nucleotide-binding</keyword>
<feature type="compositionally biased region" description="Polar residues" evidence="6">
    <location>
        <begin position="472"/>
        <end position="484"/>
    </location>
</feature>
<evidence type="ECO:0000256" key="3">
    <source>
        <dbReference type="ARBA" id="ARBA00022553"/>
    </source>
</evidence>
<evidence type="ECO:0000313" key="9">
    <source>
        <dbReference type="EMBL" id="GAA3361642.1"/>
    </source>
</evidence>
<keyword evidence="9" id="KW-0067">ATP-binding</keyword>
<keyword evidence="4" id="KW-0808">Transferase</keyword>
<feature type="compositionally biased region" description="Basic and acidic residues" evidence="6">
    <location>
        <begin position="404"/>
        <end position="419"/>
    </location>
</feature>
<comment type="catalytic activity">
    <reaction evidence="1">
        <text>ATP + protein L-histidine = ADP + protein N-phospho-L-histidine.</text>
        <dbReference type="EC" id="2.7.13.3"/>
    </reaction>
</comment>
<keyword evidence="7" id="KW-1133">Transmembrane helix</keyword>
<dbReference type="PANTHER" id="PTHR45436">
    <property type="entry name" value="SENSOR HISTIDINE KINASE YKOH"/>
    <property type="match status" value="1"/>
</dbReference>
<dbReference type="InterPro" id="IPR050428">
    <property type="entry name" value="TCS_sensor_his_kinase"/>
</dbReference>
<evidence type="ECO:0000256" key="5">
    <source>
        <dbReference type="ARBA" id="ARBA00022777"/>
    </source>
</evidence>